<name>A0A0A6RKD1_9GAMM</name>
<reference evidence="1 2" key="1">
    <citation type="submission" date="2016-05" db="EMBL/GenBank/DDBJ databases">
        <title>Single-cell genome of chain-forming Candidatus Thiomargarita nelsonii and comparison to other large sulfur-oxidizing bacteria.</title>
        <authorList>
            <person name="Winkel M."/>
            <person name="Salman V."/>
            <person name="Woyke T."/>
            <person name="Schulz-Vogt H."/>
            <person name="Richter M."/>
            <person name="Flood B."/>
            <person name="Bailey J."/>
            <person name="Amann R."/>
            <person name="Mussmann M."/>
        </authorList>
    </citation>
    <scope>NUCLEOTIDE SEQUENCE [LARGE SCALE GENOMIC DNA]</scope>
    <source>
        <strain evidence="1 2">THI036</strain>
    </source>
</reference>
<keyword evidence="2" id="KW-1185">Reference proteome</keyword>
<evidence type="ECO:0000313" key="2">
    <source>
        <dbReference type="Proteomes" id="UP000076962"/>
    </source>
</evidence>
<dbReference type="EMBL" id="LUTY01000053">
    <property type="protein sequence ID" value="OAD24010.1"/>
    <property type="molecule type" value="Genomic_DNA"/>
</dbReference>
<dbReference type="Proteomes" id="UP000076962">
    <property type="component" value="Unassembled WGS sequence"/>
</dbReference>
<gene>
    <name evidence="1" type="ORF">THIOM_000145</name>
</gene>
<accession>A0A0A6RKD1</accession>
<sequence length="76" mass="8855">MFFSGSHAEAGEPEKMSFGVQDLSWTSRTRLTVRQLRQSGLIGLWKNRDDIIDSAVYARQLREQAQQRRPFSYDFS</sequence>
<dbReference type="AlphaFoldDB" id="A0A0A6RKD1"/>
<protein>
    <submittedName>
        <fullName evidence="1">Uncharacterized protein</fullName>
    </submittedName>
</protein>
<evidence type="ECO:0000313" key="1">
    <source>
        <dbReference type="EMBL" id="OAD24010.1"/>
    </source>
</evidence>
<proteinExistence type="predicted"/>
<comment type="caution">
    <text evidence="1">The sequence shown here is derived from an EMBL/GenBank/DDBJ whole genome shotgun (WGS) entry which is preliminary data.</text>
</comment>
<organism evidence="1 2">
    <name type="scientific">Candidatus Thiomargarita nelsonii</name>
    <dbReference type="NCBI Taxonomy" id="1003181"/>
    <lineage>
        <taxon>Bacteria</taxon>
        <taxon>Pseudomonadati</taxon>
        <taxon>Pseudomonadota</taxon>
        <taxon>Gammaproteobacteria</taxon>
        <taxon>Thiotrichales</taxon>
        <taxon>Thiotrichaceae</taxon>
        <taxon>Thiomargarita</taxon>
    </lineage>
</organism>